<protein>
    <submittedName>
        <fullName evidence="2">Uncharacterized protein</fullName>
    </submittedName>
</protein>
<dbReference type="Proteomes" id="UP001304298">
    <property type="component" value="Unassembled WGS sequence"/>
</dbReference>
<dbReference type="RefSeq" id="WP_323333964.1">
    <property type="nucleotide sequence ID" value="NZ_JAYFSI010000012.1"/>
</dbReference>
<gene>
    <name evidence="2" type="ORF">VA596_38350</name>
</gene>
<evidence type="ECO:0000313" key="3">
    <source>
        <dbReference type="Proteomes" id="UP001304298"/>
    </source>
</evidence>
<dbReference type="EMBL" id="JAYFSI010000012">
    <property type="protein sequence ID" value="MEA5365439.1"/>
    <property type="molecule type" value="Genomic_DNA"/>
</dbReference>
<evidence type="ECO:0000256" key="1">
    <source>
        <dbReference type="SAM" id="MobiDB-lite"/>
    </source>
</evidence>
<comment type="caution">
    <text evidence="2">The sequence shown here is derived from an EMBL/GenBank/DDBJ whole genome shotgun (WGS) entry which is preliminary data.</text>
</comment>
<name>A0ABU5RIM4_9PSEU</name>
<accession>A0ABU5RIM4</accession>
<keyword evidence="3" id="KW-1185">Reference proteome</keyword>
<evidence type="ECO:0000313" key="2">
    <source>
        <dbReference type="EMBL" id="MEA5365439.1"/>
    </source>
</evidence>
<reference evidence="2 3" key="1">
    <citation type="submission" date="2023-12" db="EMBL/GenBank/DDBJ databases">
        <title>Amycolatopsis sp. V23-08.</title>
        <authorList>
            <person name="Somphong A."/>
        </authorList>
    </citation>
    <scope>NUCLEOTIDE SEQUENCE [LARGE SCALE GENOMIC DNA]</scope>
    <source>
        <strain evidence="2 3">V23-08</strain>
    </source>
</reference>
<proteinExistence type="predicted"/>
<organism evidence="2 3">
    <name type="scientific">Amycolatopsis heterodermiae</name>
    <dbReference type="NCBI Taxonomy" id="3110235"/>
    <lineage>
        <taxon>Bacteria</taxon>
        <taxon>Bacillati</taxon>
        <taxon>Actinomycetota</taxon>
        <taxon>Actinomycetes</taxon>
        <taxon>Pseudonocardiales</taxon>
        <taxon>Pseudonocardiaceae</taxon>
        <taxon>Amycolatopsis</taxon>
    </lineage>
</organism>
<sequence length="249" mass="26584">MVVCIDELDSFERRGLAGRDAFDSSFDTVIHTRRLTLDESLDVIRARATGFPPIVAMLCHAWSGGLARDLLRSARAAVELQRRTPLTPLSIDTIIAALVFDDLAGAISASMRSLDPGDGQVDALWALQQALDTARDGDGDRAMEAATAIEGLTSPVLKALHSKARLGLSLLRLARVARTLPNYWVEDGPALPEVRKAADDHATAVAALNEPAPVHESAVRKAVRDFDRLPAPNGHQGHPAPAAATIQAT</sequence>
<feature type="region of interest" description="Disordered" evidence="1">
    <location>
        <begin position="228"/>
        <end position="249"/>
    </location>
</feature>